<evidence type="ECO:0000256" key="1">
    <source>
        <dbReference type="SAM" id="MobiDB-lite"/>
    </source>
</evidence>
<feature type="compositionally biased region" description="Basic and acidic residues" evidence="1">
    <location>
        <begin position="64"/>
        <end position="130"/>
    </location>
</feature>
<comment type="caution">
    <text evidence="2">The sequence shown here is derived from an EMBL/GenBank/DDBJ whole genome shotgun (WGS) entry which is preliminary data.</text>
</comment>
<dbReference type="InterPro" id="IPR028271">
    <property type="entry name" value="RAMAC"/>
</dbReference>
<keyword evidence="3" id="KW-1185">Reference proteome</keyword>
<dbReference type="EMBL" id="JAFNEN010000219">
    <property type="protein sequence ID" value="KAG8189229.1"/>
    <property type="molecule type" value="Genomic_DNA"/>
</dbReference>
<organism evidence="2 3">
    <name type="scientific">Oedothorax gibbosus</name>
    <dbReference type="NCBI Taxonomy" id="931172"/>
    <lineage>
        <taxon>Eukaryota</taxon>
        <taxon>Metazoa</taxon>
        <taxon>Ecdysozoa</taxon>
        <taxon>Arthropoda</taxon>
        <taxon>Chelicerata</taxon>
        <taxon>Arachnida</taxon>
        <taxon>Araneae</taxon>
        <taxon>Araneomorphae</taxon>
        <taxon>Entelegynae</taxon>
        <taxon>Araneoidea</taxon>
        <taxon>Linyphiidae</taxon>
        <taxon>Erigoninae</taxon>
        <taxon>Oedothorax</taxon>
    </lineage>
</organism>
<protein>
    <submittedName>
        <fullName evidence="2">Uncharacterized protein</fullName>
    </submittedName>
</protein>
<evidence type="ECO:0000313" key="3">
    <source>
        <dbReference type="Proteomes" id="UP000827092"/>
    </source>
</evidence>
<dbReference type="GO" id="GO:0031533">
    <property type="term" value="C:mRNA capping enzyme complex"/>
    <property type="evidence" value="ECO:0007669"/>
    <property type="project" value="InterPro"/>
</dbReference>
<feature type="region of interest" description="Disordered" evidence="1">
    <location>
        <begin position="26"/>
        <end position="45"/>
    </location>
</feature>
<dbReference type="Pfam" id="PF15320">
    <property type="entry name" value="RAM"/>
    <property type="match status" value="1"/>
</dbReference>
<reference evidence="2 3" key="1">
    <citation type="journal article" date="2022" name="Nat. Ecol. Evol.">
        <title>A masculinizing supergene underlies an exaggerated male reproductive morph in a spider.</title>
        <authorList>
            <person name="Hendrickx F."/>
            <person name="De Corte Z."/>
            <person name="Sonet G."/>
            <person name="Van Belleghem S.M."/>
            <person name="Kostlbacher S."/>
            <person name="Vangestel C."/>
        </authorList>
    </citation>
    <scope>NUCLEOTIDE SEQUENCE [LARGE SCALE GENOMIC DNA]</scope>
    <source>
        <strain evidence="2">W744_W776</strain>
    </source>
</reference>
<sequence length="130" mass="15961">MDNSNNDESAFEELFKDRFTEKDKIYNEVKTKTLPPPPVIHPWKVKKAWKSRNWDYSAARSHHGRDDNRSRYNDRRQSYRDRSPHRDGNGSRHRNEDNRSNRHYEDRNAHRYQEDRRGSNSQYRRNDNRD</sequence>
<gene>
    <name evidence="2" type="ORF">JTE90_013760</name>
</gene>
<dbReference type="GO" id="GO:0003723">
    <property type="term" value="F:RNA binding"/>
    <property type="evidence" value="ECO:0007669"/>
    <property type="project" value="InterPro"/>
</dbReference>
<dbReference type="Proteomes" id="UP000827092">
    <property type="component" value="Unassembled WGS sequence"/>
</dbReference>
<accession>A0AAV6UYG3</accession>
<proteinExistence type="predicted"/>
<name>A0AAV6UYG3_9ARAC</name>
<feature type="region of interest" description="Disordered" evidence="1">
    <location>
        <begin position="56"/>
        <end position="130"/>
    </location>
</feature>
<dbReference type="GO" id="GO:0106005">
    <property type="term" value="P:RNA 5'-cap (guanine-N7)-methylation"/>
    <property type="evidence" value="ECO:0007669"/>
    <property type="project" value="InterPro"/>
</dbReference>
<dbReference type="AlphaFoldDB" id="A0AAV6UYG3"/>
<evidence type="ECO:0000313" key="2">
    <source>
        <dbReference type="EMBL" id="KAG8189229.1"/>
    </source>
</evidence>